<feature type="chain" id="PRO_5045206020" evidence="1">
    <location>
        <begin position="22"/>
        <end position="284"/>
    </location>
</feature>
<reference evidence="3 4" key="1">
    <citation type="submission" date="2021-03" db="EMBL/GenBank/DDBJ databases">
        <title>Sequencing the genomes of 1000 actinobacteria strains.</title>
        <authorList>
            <person name="Klenk H.-P."/>
        </authorList>
    </citation>
    <scope>NUCLEOTIDE SEQUENCE [LARGE SCALE GENOMIC DNA]</scope>
    <source>
        <strain evidence="3 4">DSM 44580</strain>
    </source>
</reference>
<gene>
    <name evidence="3" type="ORF">JOF53_003127</name>
</gene>
<dbReference type="InterPro" id="IPR013830">
    <property type="entry name" value="SGNH_hydro"/>
</dbReference>
<dbReference type="RefSeq" id="WP_086785047.1">
    <property type="nucleotide sequence ID" value="NZ_JAGIOO010000001.1"/>
</dbReference>
<feature type="signal peptide" evidence="1">
    <location>
        <begin position="1"/>
        <end position="21"/>
    </location>
</feature>
<dbReference type="Pfam" id="PF13472">
    <property type="entry name" value="Lipase_GDSL_2"/>
    <property type="match status" value="1"/>
</dbReference>
<keyword evidence="4" id="KW-1185">Reference proteome</keyword>
<evidence type="ECO:0000313" key="4">
    <source>
        <dbReference type="Proteomes" id="UP001519363"/>
    </source>
</evidence>
<dbReference type="InterPro" id="IPR036514">
    <property type="entry name" value="SGNH_hydro_sf"/>
</dbReference>
<evidence type="ECO:0000259" key="2">
    <source>
        <dbReference type="Pfam" id="PF13472"/>
    </source>
</evidence>
<protein>
    <submittedName>
        <fullName evidence="3">Lysophospholipase L1-like esterase</fullName>
    </submittedName>
</protein>
<feature type="domain" description="SGNH hydrolase-type esterase" evidence="2">
    <location>
        <begin position="29"/>
        <end position="264"/>
    </location>
</feature>
<dbReference type="Proteomes" id="UP001519363">
    <property type="component" value="Unassembled WGS sequence"/>
</dbReference>
<keyword evidence="1" id="KW-0732">Signal</keyword>
<accession>A0ABS5ACE9</accession>
<dbReference type="InterPro" id="IPR037460">
    <property type="entry name" value="SEST-like"/>
</dbReference>
<dbReference type="PANTHER" id="PTHR37981">
    <property type="entry name" value="LIPASE 2"/>
    <property type="match status" value="1"/>
</dbReference>
<dbReference type="CDD" id="cd01823">
    <property type="entry name" value="SEST_like"/>
    <property type="match status" value="1"/>
</dbReference>
<dbReference type="Gene3D" id="3.40.50.1110">
    <property type="entry name" value="SGNH hydrolase"/>
    <property type="match status" value="1"/>
</dbReference>
<name>A0ABS5ACE9_9PSEU</name>
<dbReference type="PANTHER" id="PTHR37981:SF1">
    <property type="entry name" value="SGNH HYDROLASE-TYPE ESTERASE DOMAIN-CONTAINING PROTEIN"/>
    <property type="match status" value="1"/>
</dbReference>
<sequence>MRLVAAGLVVGLALVGSPAFAAQPLEYVAMGDSAAAGPLIPNQDPNLLCLRSDRNYPQVTAKALGAKLTDVTCSGATTDDFAGRRYGILAPQFDALKPTTGLVSVTIGANDSGLFQSALGCVNLLPEPLGLSCEDRLTAGGKDELAASVDAWGPRFGKALDEIRKRAPKAKVLVTGYGTYIRPGGCHPVQPIWARDGDYLQSVMNRISTVAKAQALLKGASFVDFAAVTVGHDTCAAPKDRYLEGLLPTTIAAPLHPNAQGMAAFGAAVATAAGLPDVVRPAAD</sequence>
<evidence type="ECO:0000256" key="1">
    <source>
        <dbReference type="SAM" id="SignalP"/>
    </source>
</evidence>
<comment type="caution">
    <text evidence="3">The sequence shown here is derived from an EMBL/GenBank/DDBJ whole genome shotgun (WGS) entry which is preliminary data.</text>
</comment>
<dbReference type="EMBL" id="JAGIOO010000001">
    <property type="protein sequence ID" value="MBP2474255.1"/>
    <property type="molecule type" value="Genomic_DNA"/>
</dbReference>
<organism evidence="3 4">
    <name type="scientific">Crossiella equi</name>
    <dbReference type="NCBI Taxonomy" id="130796"/>
    <lineage>
        <taxon>Bacteria</taxon>
        <taxon>Bacillati</taxon>
        <taxon>Actinomycetota</taxon>
        <taxon>Actinomycetes</taxon>
        <taxon>Pseudonocardiales</taxon>
        <taxon>Pseudonocardiaceae</taxon>
        <taxon>Crossiella</taxon>
    </lineage>
</organism>
<dbReference type="SUPFAM" id="SSF52266">
    <property type="entry name" value="SGNH hydrolase"/>
    <property type="match status" value="1"/>
</dbReference>
<proteinExistence type="predicted"/>
<evidence type="ECO:0000313" key="3">
    <source>
        <dbReference type="EMBL" id="MBP2474255.1"/>
    </source>
</evidence>